<reference evidence="2" key="1">
    <citation type="submission" date="2016-11" db="UniProtKB">
        <authorList>
            <consortium name="WormBaseParasite"/>
        </authorList>
    </citation>
    <scope>IDENTIFICATION</scope>
</reference>
<keyword evidence="1" id="KW-1185">Reference proteome</keyword>
<evidence type="ECO:0000313" key="1">
    <source>
        <dbReference type="Proteomes" id="UP000095283"/>
    </source>
</evidence>
<dbReference type="WBParaSite" id="Hba_12508">
    <property type="protein sequence ID" value="Hba_12508"/>
    <property type="gene ID" value="Hba_12508"/>
</dbReference>
<sequence>MASINWNSNDIPYRFIALLNSLNISKLHYALNVISYLFNQ</sequence>
<name>A0A1I7X4I2_HETBA</name>
<dbReference type="Proteomes" id="UP000095283">
    <property type="component" value="Unplaced"/>
</dbReference>
<dbReference type="AlphaFoldDB" id="A0A1I7X4I2"/>
<organism evidence="1 2">
    <name type="scientific">Heterorhabditis bacteriophora</name>
    <name type="common">Entomopathogenic nematode worm</name>
    <dbReference type="NCBI Taxonomy" id="37862"/>
    <lineage>
        <taxon>Eukaryota</taxon>
        <taxon>Metazoa</taxon>
        <taxon>Ecdysozoa</taxon>
        <taxon>Nematoda</taxon>
        <taxon>Chromadorea</taxon>
        <taxon>Rhabditida</taxon>
        <taxon>Rhabditina</taxon>
        <taxon>Rhabditomorpha</taxon>
        <taxon>Strongyloidea</taxon>
        <taxon>Heterorhabditidae</taxon>
        <taxon>Heterorhabditis</taxon>
    </lineage>
</organism>
<accession>A0A1I7X4I2</accession>
<proteinExistence type="predicted"/>
<protein>
    <submittedName>
        <fullName evidence="2">Uncharacterized protein</fullName>
    </submittedName>
</protein>
<evidence type="ECO:0000313" key="2">
    <source>
        <dbReference type="WBParaSite" id="Hba_12508"/>
    </source>
</evidence>